<evidence type="ECO:0000256" key="2">
    <source>
        <dbReference type="HAMAP-Rule" id="MF_00612"/>
    </source>
</evidence>
<dbReference type="InterPro" id="IPR004027">
    <property type="entry name" value="SEC_C_motif"/>
</dbReference>
<dbReference type="InterPro" id="IPR023006">
    <property type="entry name" value="YchJ-like"/>
</dbReference>
<organism evidence="4 5">
    <name type="scientific">Brenneria populi</name>
    <dbReference type="NCBI Taxonomy" id="1505588"/>
    <lineage>
        <taxon>Bacteria</taxon>
        <taxon>Pseudomonadati</taxon>
        <taxon>Pseudomonadota</taxon>
        <taxon>Gammaproteobacteria</taxon>
        <taxon>Enterobacterales</taxon>
        <taxon>Pectobacteriaceae</taxon>
        <taxon>Brenneria</taxon>
    </lineage>
</organism>
<evidence type="ECO:0000259" key="3">
    <source>
        <dbReference type="Pfam" id="PF17775"/>
    </source>
</evidence>
<proteinExistence type="inferred from homology"/>
<protein>
    <recommendedName>
        <fullName evidence="2">UPF0225 protein VSX58_03145</fullName>
    </recommendedName>
</protein>
<sequence>MPEICPCNSGLPYSSCCQPYLGNTVAPPDPVALMRSRYTAYVKHDVDYLIATWHPAHQPEKWRDSIQESCLETRWQGLNILAAAPGATPDEGYVEFAARYTAATDEPQAGLMRERSRFLRHHNRWYYMDGIHLQTGRNERCPCGSGKKYKKCCGQ</sequence>
<dbReference type="InterPro" id="IPR048469">
    <property type="entry name" value="YchJ-like_M"/>
</dbReference>
<dbReference type="Proteomes" id="UP001309705">
    <property type="component" value="Unassembled WGS sequence"/>
</dbReference>
<reference evidence="4 5" key="1">
    <citation type="journal article" date="2017" name="Int. J. Syst. Evol. Microbiol.">
        <title>Brenneria populi subsp. brevivirga subsp. nov. isolated from symptomatic bark of Populus x euramericana canker, and description of Brenneria populi subsp. populi subsp. nov.</title>
        <authorList>
            <person name="Zheng M.H."/>
            <person name="Piao C.G."/>
            <person name="Xue H."/>
            <person name="Guo M.W."/>
            <person name="Li Y."/>
        </authorList>
    </citation>
    <scope>NUCLEOTIDE SEQUENCE [LARGE SCALE GENOMIC DNA]</scope>
    <source>
        <strain evidence="4 5">D9-5</strain>
    </source>
</reference>
<dbReference type="SUPFAM" id="SSF103642">
    <property type="entry name" value="Sec-C motif"/>
    <property type="match status" value="1"/>
</dbReference>
<dbReference type="SUPFAM" id="SSF54427">
    <property type="entry name" value="NTF2-like"/>
    <property type="match status" value="1"/>
</dbReference>
<dbReference type="Gene3D" id="3.10.450.50">
    <property type="match status" value="1"/>
</dbReference>
<dbReference type="PANTHER" id="PTHR33747">
    <property type="entry name" value="UPF0225 PROTEIN SCO1677"/>
    <property type="match status" value="1"/>
</dbReference>
<dbReference type="InterPro" id="IPR032710">
    <property type="entry name" value="NTF2-like_dom_sf"/>
</dbReference>
<evidence type="ECO:0000313" key="4">
    <source>
        <dbReference type="EMBL" id="MEC5341610.1"/>
    </source>
</evidence>
<dbReference type="EMBL" id="JAYWTM010000001">
    <property type="protein sequence ID" value="MEC5341610.1"/>
    <property type="molecule type" value="Genomic_DNA"/>
</dbReference>
<gene>
    <name evidence="4" type="ORF">VSX58_03145</name>
</gene>
<name>A0ABU6JLR3_9GAMM</name>
<dbReference type="NCBIfam" id="NF002486">
    <property type="entry name" value="PRK01752.1"/>
    <property type="match status" value="1"/>
</dbReference>
<dbReference type="Pfam" id="PF02810">
    <property type="entry name" value="SEC-C"/>
    <property type="match status" value="2"/>
</dbReference>
<evidence type="ECO:0000313" key="5">
    <source>
        <dbReference type="Proteomes" id="UP001309705"/>
    </source>
</evidence>
<comment type="similarity">
    <text evidence="1 2">Belongs to the UPF0225 family.</text>
</comment>
<evidence type="ECO:0000256" key="1">
    <source>
        <dbReference type="ARBA" id="ARBA00010839"/>
    </source>
</evidence>
<dbReference type="HAMAP" id="MF_00612">
    <property type="entry name" value="UPF0225"/>
    <property type="match status" value="1"/>
</dbReference>
<dbReference type="NCBIfam" id="NF002449">
    <property type="entry name" value="PRK01617.1"/>
    <property type="match status" value="1"/>
</dbReference>
<comment type="caution">
    <text evidence="4">The sequence shown here is derived from an EMBL/GenBank/DDBJ whole genome shotgun (WGS) entry which is preliminary data.</text>
</comment>
<accession>A0ABU6JLR3</accession>
<dbReference type="PANTHER" id="PTHR33747:SF1">
    <property type="entry name" value="ADENYLATE CYCLASE-ASSOCIATED CAP C-TERMINAL DOMAIN-CONTAINING PROTEIN"/>
    <property type="match status" value="1"/>
</dbReference>
<dbReference type="Pfam" id="PF17775">
    <property type="entry name" value="YchJ_M-like"/>
    <property type="match status" value="1"/>
</dbReference>
<dbReference type="RefSeq" id="WP_327616783.1">
    <property type="nucleotide sequence ID" value="NZ_JAYWTM010000001.1"/>
</dbReference>
<feature type="domain" description="YchJ-like middle NTF2-like" evidence="3">
    <location>
        <begin position="30"/>
        <end position="130"/>
    </location>
</feature>
<keyword evidence="5" id="KW-1185">Reference proteome</keyword>